<reference evidence="1 2" key="1">
    <citation type="submission" date="2022-10" db="EMBL/GenBank/DDBJ databases">
        <title>The complete genomes of actinobacterial strains from the NBC collection.</title>
        <authorList>
            <person name="Joergensen T.S."/>
            <person name="Alvarez Arevalo M."/>
            <person name="Sterndorff E.B."/>
            <person name="Faurdal D."/>
            <person name="Vuksanovic O."/>
            <person name="Mourched A.-S."/>
            <person name="Charusanti P."/>
            <person name="Shaw S."/>
            <person name="Blin K."/>
            <person name="Weber T."/>
        </authorList>
    </citation>
    <scope>NUCLEOTIDE SEQUENCE [LARGE SCALE GENOMIC DNA]</scope>
    <source>
        <strain evidence="1 2">NBC_00017</strain>
    </source>
</reference>
<evidence type="ECO:0000313" key="2">
    <source>
        <dbReference type="Proteomes" id="UP001621512"/>
    </source>
</evidence>
<protein>
    <submittedName>
        <fullName evidence="1">Uncharacterized protein</fullName>
    </submittedName>
</protein>
<evidence type="ECO:0000313" key="1">
    <source>
        <dbReference type="EMBL" id="WTW30303.1"/>
    </source>
</evidence>
<dbReference type="Proteomes" id="UP001621512">
    <property type="component" value="Chromosome"/>
</dbReference>
<sequence>MNAVRDAAVPASRTDFSISSTLFLLFLFDDLFADLSALLQGPVGVRYDLLCLNGPRPT</sequence>
<name>A0ABZ1MT34_STREF</name>
<organism evidence="1 2">
    <name type="scientific">Streptomyces purpurascens</name>
    <dbReference type="NCBI Taxonomy" id="1924"/>
    <lineage>
        <taxon>Bacteria</taxon>
        <taxon>Bacillati</taxon>
        <taxon>Actinomycetota</taxon>
        <taxon>Actinomycetes</taxon>
        <taxon>Kitasatosporales</taxon>
        <taxon>Streptomycetaceae</taxon>
        <taxon>Streptomyces</taxon>
    </lineage>
</organism>
<dbReference type="EMBL" id="CP108341">
    <property type="protein sequence ID" value="WTW30303.1"/>
    <property type="molecule type" value="Genomic_DNA"/>
</dbReference>
<proteinExistence type="predicted"/>
<accession>A0ABZ1MT34</accession>
<dbReference type="RefSeq" id="WP_405507647.1">
    <property type="nucleotide sequence ID" value="NZ_CP108341.1"/>
</dbReference>
<keyword evidence="2" id="KW-1185">Reference proteome</keyword>
<gene>
    <name evidence="1" type="ORF">OHU35_31375</name>
</gene>